<dbReference type="Proteomes" id="UP000306102">
    <property type="component" value="Unassembled WGS sequence"/>
</dbReference>
<sequence>MFNNDQQQQGHCTSIPRISFSSDFADAQHQIKHESSYREPPVSLEDFKFSIDSYGMISADELISKGKLLPLNTKMTTLREELLVDDDDNENDHQDVFSRLQKGSGWWKERLGLKRAHIVPKKADLYANKTGTNWWTLGHEGGEAM</sequence>
<evidence type="ECO:0000313" key="1">
    <source>
        <dbReference type="EMBL" id="THG05809.1"/>
    </source>
</evidence>
<keyword evidence="2" id="KW-1185">Reference proteome</keyword>
<reference evidence="1 2" key="1">
    <citation type="journal article" date="2018" name="Proc. Natl. Acad. Sci. U.S.A.">
        <title>Draft genome sequence of Camellia sinensis var. sinensis provides insights into the evolution of the tea genome and tea quality.</title>
        <authorList>
            <person name="Wei C."/>
            <person name="Yang H."/>
            <person name="Wang S."/>
            <person name="Zhao J."/>
            <person name="Liu C."/>
            <person name="Gao L."/>
            <person name="Xia E."/>
            <person name="Lu Y."/>
            <person name="Tai Y."/>
            <person name="She G."/>
            <person name="Sun J."/>
            <person name="Cao H."/>
            <person name="Tong W."/>
            <person name="Gao Q."/>
            <person name="Li Y."/>
            <person name="Deng W."/>
            <person name="Jiang X."/>
            <person name="Wang W."/>
            <person name="Chen Q."/>
            <person name="Zhang S."/>
            <person name="Li H."/>
            <person name="Wu J."/>
            <person name="Wang P."/>
            <person name="Li P."/>
            <person name="Shi C."/>
            <person name="Zheng F."/>
            <person name="Jian J."/>
            <person name="Huang B."/>
            <person name="Shan D."/>
            <person name="Shi M."/>
            <person name="Fang C."/>
            <person name="Yue Y."/>
            <person name="Li F."/>
            <person name="Li D."/>
            <person name="Wei S."/>
            <person name="Han B."/>
            <person name="Jiang C."/>
            <person name="Yin Y."/>
            <person name="Xia T."/>
            <person name="Zhang Z."/>
            <person name="Bennetzen J.L."/>
            <person name="Zhao S."/>
            <person name="Wan X."/>
        </authorList>
    </citation>
    <scope>NUCLEOTIDE SEQUENCE [LARGE SCALE GENOMIC DNA]</scope>
    <source>
        <strain evidence="2">cv. Shuchazao</strain>
        <tissue evidence="1">Leaf</tissue>
    </source>
</reference>
<dbReference type="AlphaFoldDB" id="A0A4S4DRP0"/>
<gene>
    <name evidence="1" type="ORF">TEA_026420</name>
</gene>
<comment type="caution">
    <text evidence="1">The sequence shown here is derived from an EMBL/GenBank/DDBJ whole genome shotgun (WGS) entry which is preliminary data.</text>
</comment>
<evidence type="ECO:0000313" key="2">
    <source>
        <dbReference type="Proteomes" id="UP000306102"/>
    </source>
</evidence>
<dbReference type="EMBL" id="SDRB02010555">
    <property type="protein sequence ID" value="THG05809.1"/>
    <property type="molecule type" value="Genomic_DNA"/>
</dbReference>
<protein>
    <submittedName>
        <fullName evidence="1">Uncharacterized protein</fullName>
    </submittedName>
</protein>
<dbReference type="PANTHER" id="PTHR31722:SF71">
    <property type="entry name" value="GENOME ASSEMBLY, CHROMOSOME: A05"/>
    <property type="match status" value="1"/>
</dbReference>
<accession>A0A4S4DRP0</accession>
<dbReference type="PANTHER" id="PTHR31722">
    <property type="entry name" value="OS06G0675200 PROTEIN"/>
    <property type="match status" value="1"/>
</dbReference>
<organism evidence="1 2">
    <name type="scientific">Camellia sinensis var. sinensis</name>
    <name type="common">China tea</name>
    <dbReference type="NCBI Taxonomy" id="542762"/>
    <lineage>
        <taxon>Eukaryota</taxon>
        <taxon>Viridiplantae</taxon>
        <taxon>Streptophyta</taxon>
        <taxon>Embryophyta</taxon>
        <taxon>Tracheophyta</taxon>
        <taxon>Spermatophyta</taxon>
        <taxon>Magnoliopsida</taxon>
        <taxon>eudicotyledons</taxon>
        <taxon>Gunneridae</taxon>
        <taxon>Pentapetalae</taxon>
        <taxon>asterids</taxon>
        <taxon>Ericales</taxon>
        <taxon>Theaceae</taxon>
        <taxon>Camellia</taxon>
    </lineage>
</organism>
<name>A0A4S4DRP0_CAMSN</name>
<proteinExistence type="predicted"/>